<evidence type="ECO:0000259" key="4">
    <source>
        <dbReference type="Pfam" id="PF13947"/>
    </source>
</evidence>
<comment type="subcellular location">
    <subcellularLocation>
        <location evidence="1">Membrane</location>
        <topology evidence="1">Single-pass membrane protein</topology>
    </subcellularLocation>
</comment>
<dbReference type="OrthoDB" id="693203at2759"/>
<keyword evidence="6" id="KW-1185">Reference proteome</keyword>
<reference evidence="5 6" key="1">
    <citation type="submission" date="2016-09" db="EMBL/GenBank/DDBJ databases">
        <title>The draft genome of Dichanthelium oligosanthes: A C3 panicoid grass species.</title>
        <authorList>
            <person name="Studer A.J."/>
            <person name="Schnable J.C."/>
            <person name="Brutnell T.P."/>
        </authorList>
    </citation>
    <scope>NUCLEOTIDE SEQUENCE [LARGE SCALE GENOMIC DNA]</scope>
    <source>
        <strain evidence="6">cv. Kellogg 1175</strain>
        <tissue evidence="5">Leaf</tissue>
    </source>
</reference>
<evidence type="ECO:0000256" key="2">
    <source>
        <dbReference type="ARBA" id="ARBA00022729"/>
    </source>
</evidence>
<evidence type="ECO:0000313" key="5">
    <source>
        <dbReference type="EMBL" id="OEL15742.1"/>
    </source>
</evidence>
<dbReference type="GO" id="GO:0016020">
    <property type="term" value="C:membrane"/>
    <property type="evidence" value="ECO:0007669"/>
    <property type="project" value="UniProtKB-SubCell"/>
</dbReference>
<protein>
    <recommendedName>
        <fullName evidence="4">Wall-associated receptor kinase galacturonan-binding domain-containing protein</fullName>
    </recommendedName>
</protein>
<dbReference type="InterPro" id="IPR025287">
    <property type="entry name" value="WAK_GUB"/>
</dbReference>
<evidence type="ECO:0000256" key="3">
    <source>
        <dbReference type="SAM" id="SignalP"/>
    </source>
</evidence>
<evidence type="ECO:0000256" key="1">
    <source>
        <dbReference type="ARBA" id="ARBA00004167"/>
    </source>
</evidence>
<evidence type="ECO:0000313" key="6">
    <source>
        <dbReference type="Proteomes" id="UP000095767"/>
    </source>
</evidence>
<comment type="caution">
    <text evidence="5">The sequence shown here is derived from an EMBL/GenBank/DDBJ whole genome shotgun (WGS) entry which is preliminary data.</text>
</comment>
<keyword evidence="2 3" id="KW-0732">Signal</keyword>
<dbReference type="EMBL" id="LWDX02065706">
    <property type="protein sequence ID" value="OEL15742.1"/>
    <property type="molecule type" value="Genomic_DNA"/>
</dbReference>
<dbReference type="GO" id="GO:0030247">
    <property type="term" value="F:polysaccharide binding"/>
    <property type="evidence" value="ECO:0007669"/>
    <property type="project" value="InterPro"/>
</dbReference>
<gene>
    <name evidence="5" type="ORF">BAE44_0023242</name>
</gene>
<accession>A0A1E5US69</accession>
<proteinExistence type="predicted"/>
<dbReference type="Proteomes" id="UP000095767">
    <property type="component" value="Unassembled WGS sequence"/>
</dbReference>
<feature type="domain" description="Wall-associated receptor kinase galacturonan-binding" evidence="4">
    <location>
        <begin position="31"/>
        <end position="88"/>
    </location>
</feature>
<organism evidence="5 6">
    <name type="scientific">Dichanthelium oligosanthes</name>
    <dbReference type="NCBI Taxonomy" id="888268"/>
    <lineage>
        <taxon>Eukaryota</taxon>
        <taxon>Viridiplantae</taxon>
        <taxon>Streptophyta</taxon>
        <taxon>Embryophyta</taxon>
        <taxon>Tracheophyta</taxon>
        <taxon>Spermatophyta</taxon>
        <taxon>Magnoliopsida</taxon>
        <taxon>Liliopsida</taxon>
        <taxon>Poales</taxon>
        <taxon>Poaceae</taxon>
        <taxon>PACMAD clade</taxon>
        <taxon>Panicoideae</taxon>
        <taxon>Panicodae</taxon>
        <taxon>Paniceae</taxon>
        <taxon>Dichantheliinae</taxon>
        <taxon>Dichanthelium</taxon>
    </lineage>
</organism>
<name>A0A1E5US69_9POAL</name>
<dbReference type="AlphaFoldDB" id="A0A1E5US69"/>
<feature type="chain" id="PRO_5009187389" description="Wall-associated receptor kinase galacturonan-binding domain-containing protein" evidence="3">
    <location>
        <begin position="27"/>
        <end position="91"/>
    </location>
</feature>
<dbReference type="Pfam" id="PF13947">
    <property type="entry name" value="GUB_WAK_bind"/>
    <property type="match status" value="1"/>
</dbReference>
<feature type="signal peptide" evidence="3">
    <location>
        <begin position="1"/>
        <end position="26"/>
    </location>
</feature>
<dbReference type="PANTHER" id="PTHR33491">
    <property type="entry name" value="OSJNBA0016N04.9 PROTEIN"/>
    <property type="match status" value="1"/>
</dbReference>
<sequence length="91" mass="10128">MEFSRLLLLCLPVAVWMLAAAEVAVARSPGCPNTTWCADIEVPYPYGLDEECAIHSGFHLNCVNKTKDHTTKLYQDTVEVTKISVQDNNET</sequence>